<accession>U9TD16</accession>
<protein>
    <recommendedName>
        <fullName evidence="1">DosC CZB-like middle domain-containing protein</fullName>
    </recommendedName>
</protein>
<dbReference type="EMBL" id="KI292241">
    <property type="protein sequence ID" value="ESA05990.1"/>
    <property type="molecule type" value="Genomic_DNA"/>
</dbReference>
<feature type="domain" description="DosC CZB-like middle" evidence="1">
    <location>
        <begin position="152"/>
        <end position="203"/>
    </location>
</feature>
<sequence>MSFPVSPYDNIANVWKGVNDRLNSQLHEMLRDTVCRHESELVEGFCNAVLNNPASAVFLSQGRADRGVGELFARLGTPLHLVMEGVRVVLSRLHEILLLTSPAAGVDVFSCVMEGVSQAVQVICLAYDDFRIDNSRAEDLCRLFVISKDSGVEKERQKSALLSWENKLIHDVLLGAPVASISFLSKSDFGIWFLHKGVLCFDG</sequence>
<feature type="non-terminal residue" evidence="2">
    <location>
        <position position="203"/>
    </location>
</feature>
<evidence type="ECO:0000259" key="1">
    <source>
        <dbReference type="Pfam" id="PF21118"/>
    </source>
</evidence>
<evidence type="ECO:0000313" key="2">
    <source>
        <dbReference type="EMBL" id="ESA05990.1"/>
    </source>
</evidence>
<organism evidence="2">
    <name type="scientific">Rhizophagus irregularis (strain DAOM 181602 / DAOM 197198 / MUCL 43194)</name>
    <name type="common">Arbuscular mycorrhizal fungus</name>
    <name type="synonym">Glomus intraradices</name>
    <dbReference type="NCBI Taxonomy" id="747089"/>
    <lineage>
        <taxon>Eukaryota</taxon>
        <taxon>Fungi</taxon>
        <taxon>Fungi incertae sedis</taxon>
        <taxon>Mucoromycota</taxon>
        <taxon>Glomeromycotina</taxon>
        <taxon>Glomeromycetes</taxon>
        <taxon>Glomerales</taxon>
        <taxon>Glomeraceae</taxon>
        <taxon>Rhizophagus</taxon>
    </lineage>
</organism>
<proteinExistence type="predicted"/>
<dbReference type="InterPro" id="IPR048442">
    <property type="entry name" value="DosC_2nd"/>
</dbReference>
<dbReference type="HOGENOM" id="CLU_1351817_0_0_1"/>
<dbReference type="AlphaFoldDB" id="U9TD16"/>
<dbReference type="Pfam" id="PF21118">
    <property type="entry name" value="DosC_2nd"/>
    <property type="match status" value="1"/>
</dbReference>
<gene>
    <name evidence="2" type="ORF">GLOINDRAFT_34783</name>
</gene>
<name>U9TD16_RHIID</name>
<reference evidence="2" key="1">
    <citation type="submission" date="2013-07" db="EMBL/GenBank/DDBJ databases">
        <title>The genome of an arbuscular mycorrhizal fungus provides insights into the evolution of the oldest plant symbiosis.</title>
        <authorList>
            <consortium name="DOE Joint Genome Institute"/>
            <person name="Tisserant E."/>
            <person name="Malbreil M."/>
            <person name="Kuo A."/>
            <person name="Kohler A."/>
            <person name="Symeonidi A."/>
            <person name="Balestrini R."/>
            <person name="Charron P."/>
            <person name="Duensing N."/>
            <person name="Frei-dit-Frey N."/>
            <person name="Gianinazzi-Pearson V."/>
            <person name="Gilbert B."/>
            <person name="Handa Y."/>
            <person name="Hijri M."/>
            <person name="Kaul R."/>
            <person name="Kawaguchi M."/>
            <person name="Krajinski F."/>
            <person name="Lammers P."/>
            <person name="Lapierre D."/>
            <person name="Masclaux F.G."/>
            <person name="Murat C."/>
            <person name="Morin E."/>
            <person name="Ndikumana S."/>
            <person name="Pagni M."/>
            <person name="Petitpierre D."/>
            <person name="Requena N."/>
            <person name="Rosikiewicz P."/>
            <person name="Riley R."/>
            <person name="Saito K."/>
            <person name="San Clemente H."/>
            <person name="Shapiro H."/>
            <person name="van Tuinen D."/>
            <person name="Becard G."/>
            <person name="Bonfante P."/>
            <person name="Paszkowski U."/>
            <person name="Shachar-Hill Y."/>
            <person name="Young J.P."/>
            <person name="Sanders I.R."/>
            <person name="Henrissat B."/>
            <person name="Rensing S.A."/>
            <person name="Grigoriev I.V."/>
            <person name="Corradi N."/>
            <person name="Roux C."/>
            <person name="Martin F."/>
        </authorList>
    </citation>
    <scope>NUCLEOTIDE SEQUENCE</scope>
    <source>
        <strain evidence="2">DAOM 197198</strain>
    </source>
</reference>